<dbReference type="PANTHER" id="PTHR24421">
    <property type="entry name" value="NITRATE/NITRITE SENSOR PROTEIN NARX-RELATED"/>
    <property type="match status" value="1"/>
</dbReference>
<organism evidence="13 14">
    <name type="scientific">Actinomycetospora straminea</name>
    <dbReference type="NCBI Taxonomy" id="663607"/>
    <lineage>
        <taxon>Bacteria</taxon>
        <taxon>Bacillati</taxon>
        <taxon>Actinomycetota</taxon>
        <taxon>Actinomycetes</taxon>
        <taxon>Pseudonocardiales</taxon>
        <taxon>Pseudonocardiaceae</taxon>
        <taxon>Actinomycetospora</taxon>
    </lineage>
</organism>
<evidence type="ECO:0000256" key="9">
    <source>
        <dbReference type="SAM" id="Phobius"/>
    </source>
</evidence>
<dbReference type="InterPro" id="IPR003594">
    <property type="entry name" value="HATPase_dom"/>
</dbReference>
<keyword evidence="8" id="KW-0902">Two-component regulatory system</keyword>
<dbReference type="SUPFAM" id="SSF55874">
    <property type="entry name" value="ATPase domain of HSP90 chaperone/DNA topoisomerase II/histidine kinase"/>
    <property type="match status" value="1"/>
</dbReference>
<dbReference type="InterPro" id="IPR036890">
    <property type="entry name" value="HATPase_C_sf"/>
</dbReference>
<keyword evidence="9" id="KW-0472">Membrane</keyword>
<evidence type="ECO:0000256" key="4">
    <source>
        <dbReference type="ARBA" id="ARBA00022679"/>
    </source>
</evidence>
<dbReference type="EC" id="2.7.13.3" evidence="2"/>
<dbReference type="GO" id="GO:0016301">
    <property type="term" value="F:kinase activity"/>
    <property type="evidence" value="ECO:0007669"/>
    <property type="project" value="UniProtKB-KW"/>
</dbReference>
<proteinExistence type="predicted"/>
<dbReference type="CDD" id="cd16917">
    <property type="entry name" value="HATPase_UhpB-NarQ-NarX-like"/>
    <property type="match status" value="1"/>
</dbReference>
<protein>
    <recommendedName>
        <fullName evidence="2">histidine kinase</fullName>
        <ecNumber evidence="2">2.7.13.3</ecNumber>
    </recommendedName>
</protein>
<evidence type="ECO:0000256" key="6">
    <source>
        <dbReference type="ARBA" id="ARBA00022777"/>
    </source>
</evidence>
<gene>
    <name evidence="13" type="ORF">GCM10023203_01770</name>
</gene>
<keyword evidence="5" id="KW-0547">Nucleotide-binding</keyword>
<feature type="domain" description="Histidine kinase/HSP90-like ATPase" evidence="10">
    <location>
        <begin position="319"/>
        <end position="361"/>
    </location>
</feature>
<dbReference type="PANTHER" id="PTHR24421:SF10">
    <property type="entry name" value="NITRATE_NITRITE SENSOR PROTEIN NARQ"/>
    <property type="match status" value="1"/>
</dbReference>
<evidence type="ECO:0000256" key="1">
    <source>
        <dbReference type="ARBA" id="ARBA00000085"/>
    </source>
</evidence>
<evidence type="ECO:0000313" key="13">
    <source>
        <dbReference type="EMBL" id="GAA4858605.1"/>
    </source>
</evidence>
<feature type="transmembrane region" description="Helical" evidence="9">
    <location>
        <begin position="98"/>
        <end position="115"/>
    </location>
</feature>
<keyword evidence="4" id="KW-0808">Transferase</keyword>
<dbReference type="Pfam" id="PF07730">
    <property type="entry name" value="HisKA_3"/>
    <property type="match status" value="1"/>
</dbReference>
<keyword evidence="3" id="KW-0597">Phosphoprotein</keyword>
<sequence length="404" mass="42281">MSPDAPSGRTPGDARVAYVETLTTAASPAPSVPGVTLDVRSWRPPAADVALAAALAVATVLGTVLVAQPSDRPWWPGGAALIVATATALVWRRRAPVLVLASTLATVAPYYWMAYPDGPASLMVAVAMYTVATRLSWPRSTAIGVVLFAVWVTLDRLISLREGAVDAPDRDRFMWIIVTVAVGVAVGGLRRAQTAATEQAQEQARRRVEQERLRLAREVHDVVSHSLAMIAVQAGVGAHVADRRPEQAVAALLEIKEASRAALAELRTTLDVLRESEPADAPGLARLDEVARVAGLAGVEVEVRGSAGRPDPVVDGAAFRIVREAVTNAVRHARQARRVVVDLAHDGGDVRVRVADDGGPVEAVTPGHGLRGLAEHAAAVGGRSTVAPGPDGVVVEAVLPAVSR</sequence>
<feature type="domain" description="DUF7134" evidence="12">
    <location>
        <begin position="43"/>
        <end position="191"/>
    </location>
</feature>
<keyword evidence="7" id="KW-0067">ATP-binding</keyword>
<dbReference type="InterPro" id="IPR055558">
    <property type="entry name" value="DUF7134"/>
</dbReference>
<dbReference type="EMBL" id="BAABHQ010000001">
    <property type="protein sequence ID" value="GAA4858605.1"/>
    <property type="molecule type" value="Genomic_DNA"/>
</dbReference>
<dbReference type="Pfam" id="PF23539">
    <property type="entry name" value="DUF7134"/>
    <property type="match status" value="1"/>
</dbReference>
<dbReference type="InterPro" id="IPR050482">
    <property type="entry name" value="Sensor_HK_TwoCompSys"/>
</dbReference>
<dbReference type="Proteomes" id="UP001500457">
    <property type="component" value="Unassembled WGS sequence"/>
</dbReference>
<evidence type="ECO:0000259" key="10">
    <source>
        <dbReference type="Pfam" id="PF02518"/>
    </source>
</evidence>
<evidence type="ECO:0000256" key="8">
    <source>
        <dbReference type="ARBA" id="ARBA00023012"/>
    </source>
</evidence>
<dbReference type="Pfam" id="PF02518">
    <property type="entry name" value="HATPase_c"/>
    <property type="match status" value="1"/>
</dbReference>
<comment type="catalytic activity">
    <reaction evidence="1">
        <text>ATP + protein L-histidine = ADP + protein N-phospho-L-histidine.</text>
        <dbReference type="EC" id="2.7.13.3"/>
    </reaction>
</comment>
<evidence type="ECO:0000259" key="12">
    <source>
        <dbReference type="Pfam" id="PF23539"/>
    </source>
</evidence>
<comment type="caution">
    <text evidence="13">The sequence shown here is derived from an EMBL/GenBank/DDBJ whole genome shotgun (WGS) entry which is preliminary data.</text>
</comment>
<evidence type="ECO:0000259" key="11">
    <source>
        <dbReference type="Pfam" id="PF07730"/>
    </source>
</evidence>
<feature type="transmembrane region" description="Helical" evidence="9">
    <location>
        <begin position="74"/>
        <end position="91"/>
    </location>
</feature>
<evidence type="ECO:0000256" key="7">
    <source>
        <dbReference type="ARBA" id="ARBA00022840"/>
    </source>
</evidence>
<evidence type="ECO:0000313" key="14">
    <source>
        <dbReference type="Proteomes" id="UP001500457"/>
    </source>
</evidence>
<evidence type="ECO:0000256" key="3">
    <source>
        <dbReference type="ARBA" id="ARBA00022553"/>
    </source>
</evidence>
<evidence type="ECO:0000256" key="5">
    <source>
        <dbReference type="ARBA" id="ARBA00022741"/>
    </source>
</evidence>
<feature type="domain" description="Signal transduction histidine kinase subgroup 3 dimerisation and phosphoacceptor" evidence="11">
    <location>
        <begin position="211"/>
        <end position="276"/>
    </location>
</feature>
<evidence type="ECO:0000256" key="2">
    <source>
        <dbReference type="ARBA" id="ARBA00012438"/>
    </source>
</evidence>
<feature type="transmembrane region" description="Helical" evidence="9">
    <location>
        <begin position="49"/>
        <end position="68"/>
    </location>
</feature>
<feature type="transmembrane region" description="Helical" evidence="9">
    <location>
        <begin position="135"/>
        <end position="152"/>
    </location>
</feature>
<dbReference type="InterPro" id="IPR011712">
    <property type="entry name" value="Sig_transdc_His_kin_sub3_dim/P"/>
</dbReference>
<dbReference type="Gene3D" id="1.20.5.1930">
    <property type="match status" value="1"/>
</dbReference>
<accession>A0ABP9DW37</accession>
<keyword evidence="9" id="KW-1133">Transmembrane helix</keyword>
<name>A0ABP9DW37_9PSEU</name>
<keyword evidence="9" id="KW-0812">Transmembrane</keyword>
<keyword evidence="14" id="KW-1185">Reference proteome</keyword>
<keyword evidence="6 13" id="KW-0418">Kinase</keyword>
<feature type="transmembrane region" description="Helical" evidence="9">
    <location>
        <begin position="173"/>
        <end position="189"/>
    </location>
</feature>
<dbReference type="Gene3D" id="3.30.565.10">
    <property type="entry name" value="Histidine kinase-like ATPase, C-terminal domain"/>
    <property type="match status" value="1"/>
</dbReference>
<reference evidence="14" key="1">
    <citation type="journal article" date="2019" name="Int. J. Syst. Evol. Microbiol.">
        <title>The Global Catalogue of Microorganisms (GCM) 10K type strain sequencing project: providing services to taxonomists for standard genome sequencing and annotation.</title>
        <authorList>
            <consortium name="The Broad Institute Genomics Platform"/>
            <consortium name="The Broad Institute Genome Sequencing Center for Infectious Disease"/>
            <person name="Wu L."/>
            <person name="Ma J."/>
        </authorList>
    </citation>
    <scope>NUCLEOTIDE SEQUENCE [LARGE SCALE GENOMIC DNA]</scope>
    <source>
        <strain evidence="14">JCM 17983</strain>
    </source>
</reference>